<comment type="caution">
    <text evidence="2">The sequence shown here is derived from an EMBL/GenBank/DDBJ whole genome shotgun (WGS) entry which is preliminary data.</text>
</comment>
<dbReference type="NCBIfam" id="TIGR03519">
    <property type="entry name" value="T9SS_PorP_fam"/>
    <property type="match status" value="1"/>
</dbReference>
<dbReference type="Proteomes" id="UP000222163">
    <property type="component" value="Unassembled WGS sequence"/>
</dbReference>
<evidence type="ECO:0000256" key="1">
    <source>
        <dbReference type="SAM" id="SignalP"/>
    </source>
</evidence>
<feature type="chain" id="PRO_5013760287" description="Type IX secretion system membrane protein PorP/SprF" evidence="1">
    <location>
        <begin position="27"/>
        <end position="311"/>
    </location>
</feature>
<proteinExistence type="predicted"/>
<accession>A0A2G1BYY1</accession>
<organism evidence="2 3">
    <name type="scientific">Tenacibaculum discolor</name>
    <dbReference type="NCBI Taxonomy" id="361581"/>
    <lineage>
        <taxon>Bacteria</taxon>
        <taxon>Pseudomonadati</taxon>
        <taxon>Bacteroidota</taxon>
        <taxon>Flavobacteriia</taxon>
        <taxon>Flavobacteriales</taxon>
        <taxon>Flavobacteriaceae</taxon>
        <taxon>Tenacibaculum</taxon>
    </lineage>
</organism>
<dbReference type="Pfam" id="PF11751">
    <property type="entry name" value="PorP_SprF"/>
    <property type="match status" value="1"/>
</dbReference>
<evidence type="ECO:0000313" key="3">
    <source>
        <dbReference type="Proteomes" id="UP000222163"/>
    </source>
</evidence>
<keyword evidence="1" id="KW-0732">Signal</keyword>
<evidence type="ECO:0000313" key="2">
    <source>
        <dbReference type="EMBL" id="PHN99217.1"/>
    </source>
</evidence>
<protein>
    <recommendedName>
        <fullName evidence="4">Type IX secretion system membrane protein PorP/SprF</fullName>
    </recommendedName>
</protein>
<dbReference type="AlphaFoldDB" id="A0A2G1BYY1"/>
<reference evidence="2 3" key="1">
    <citation type="journal article" date="2016" name="Nat. Commun.">
        <title>Microbial interactions lead to rapid micro-scale successions on model marine particles.</title>
        <authorList>
            <person name="Datta M.S."/>
            <person name="Sliwerska E."/>
            <person name="Gore J."/>
            <person name="Polz M.F."/>
            <person name="Cordero O.X."/>
        </authorList>
    </citation>
    <scope>NUCLEOTIDE SEQUENCE [LARGE SCALE GENOMIC DNA]</scope>
    <source>
        <strain evidence="2 3">4G03</strain>
    </source>
</reference>
<sequence length="311" mass="34772">MNSYMKKKIYILLLVLLVSISSKILAQQDPQYTQYIYNMTVMNPAYAGSKEGISLGLLARSQWVGVSGAPKTFSGFIHSPVSRKVGLGLSLIHDKIGPVSETHAYADFSFTINTSEKAKLAFGLKAGATFQQIGLLTLNQVESNDSKFNQNSNKTYPNFGVGAFYYKENFYVGASIPNLLETLHFERSNGKITKASEKMHGFLTAGYVIDLKNRFKLKPSALVKYADSAPLSLDLSLNLLWNNKVEFGVSHRLDDSWSGIVNFRIGKDLRLGYAYDHTISNLGEFSSGSHEFLLLFDFKSEEDSYKQPRFF</sequence>
<gene>
    <name evidence="2" type="ORF">CSC81_00970</name>
</gene>
<evidence type="ECO:0008006" key="4">
    <source>
        <dbReference type="Google" id="ProtNLM"/>
    </source>
</evidence>
<feature type="signal peptide" evidence="1">
    <location>
        <begin position="1"/>
        <end position="26"/>
    </location>
</feature>
<dbReference type="EMBL" id="PDUU01000001">
    <property type="protein sequence ID" value="PHN99217.1"/>
    <property type="molecule type" value="Genomic_DNA"/>
</dbReference>
<name>A0A2G1BYY1_9FLAO</name>
<dbReference type="InterPro" id="IPR019861">
    <property type="entry name" value="PorP/SprF_Bacteroidetes"/>
</dbReference>